<keyword evidence="1" id="KW-0472">Membrane</keyword>
<accession>A0A544BQ23</accession>
<sequence>MSQVEVSKKIYSQLQFVIDELVDKLSSDSRDKTTHETTQLARDLLTKLHKQIQEELTILDKYSEWDTYTIAFYGETNAGKSTIIETLRILLGEEGKKKQQSEFNEWQKSNGVTKETVKAIRKLILDAESDLEQQQSSFRQLSAELDLAISSRESYLNTTKMHWDQLKKSASFLQRILWLFQTVPESKAYKDAQKSLAQAKSDIKKKTKEFADRIDAININISKSRAEYEKMLERVAQIEPFADGAIIGNGRSDFTLETQSYTFERDGHRFNLLDVPGIEGKESKVSDAIWQAVHKAHTVFYVTGKASAPQKGDGKNPGTLDKIKQHLGAQSEVWTVFNKRVQNPIQINGRDLVSSGEEQSLQVLDKTMRDYLGDSYQSHLSVSAYPAFLAASSCLIPGSRDETSQEKFFVQFTEEELLKKSNIHAITEMFNEKTVSTFKEKIFRSNNNKAREVVNRALNGVSELSDKQFKPLLKSLEQELDNTSHEVNSHVKTLRSRLYNQVSKELRKFADKVREETYDEIDSDISNDRFKRVLENSVRNNQKELIDIMPSLVNQEIIKFEKQINETLDRFQEQTNDVMHSHNSFNNIDSSISINIDNIDNGINVWGVLGAVGGGVALIFTPIGWGLIAVSAASLVFQAYKAIRSFFSSGYKQSQQRKSTDQNIDKISSKINNNMDKTIDSVVAEAEVNVQKVRDAMSISIQHIREVNLMLSQSRLELNNLLSELEFLNEPNIERI</sequence>
<dbReference type="SUPFAM" id="SSF52540">
    <property type="entry name" value="P-loop containing nucleoside triphosphate hydrolases"/>
    <property type="match status" value="1"/>
</dbReference>
<proteinExistence type="predicted"/>
<name>A0A544BQ23_VIBCL</name>
<comment type="caution">
    <text evidence="2">The sequence shown here is derived from an EMBL/GenBank/DDBJ whole genome shotgun (WGS) entry which is preliminary data.</text>
</comment>
<protein>
    <recommendedName>
        <fullName evidence="4">G domain-containing protein</fullName>
    </recommendedName>
</protein>
<keyword evidence="1" id="KW-0812">Transmembrane</keyword>
<feature type="transmembrane region" description="Helical" evidence="1">
    <location>
        <begin position="605"/>
        <end position="637"/>
    </location>
</feature>
<evidence type="ECO:0000313" key="3">
    <source>
        <dbReference type="Proteomes" id="UP000319979"/>
    </source>
</evidence>
<dbReference type="Proteomes" id="UP000319979">
    <property type="component" value="Unassembled WGS sequence"/>
</dbReference>
<evidence type="ECO:0000313" key="2">
    <source>
        <dbReference type="EMBL" id="TQP08471.1"/>
    </source>
</evidence>
<gene>
    <name evidence="2" type="ORF">FLM02_18850</name>
</gene>
<dbReference type="AlphaFoldDB" id="A0A544BQ23"/>
<reference evidence="2 3" key="1">
    <citation type="submission" date="2019-07" db="EMBL/GenBank/DDBJ databases">
        <title>Phenotypic and genotypic antimicrobial resistance traits of Vibrio cholerae non-O1/non-O139 isolated from a large Austrian lake frequently associated with cases of infection.</title>
        <authorList>
            <person name="Lepuschitz S."/>
            <person name="Baron S."/>
            <person name="Larvor E."/>
            <person name="Granier S."/>
            <person name="Pretzer C."/>
            <person name="Mach R.L."/>
            <person name="Farnleitner A.H."/>
            <person name="Ruppitsch W."/>
            <person name="Pleininger S."/>
            <person name="Indra A."/>
            <person name="Kirschner A.K.T."/>
        </authorList>
    </citation>
    <scope>NUCLEOTIDE SEQUENCE [LARGE SCALE GENOMIC DNA]</scope>
    <source>
        <strain evidence="2 3">A12JL36W90</strain>
    </source>
</reference>
<organism evidence="2 3">
    <name type="scientific">Vibrio cholerae</name>
    <dbReference type="NCBI Taxonomy" id="666"/>
    <lineage>
        <taxon>Bacteria</taxon>
        <taxon>Pseudomonadati</taxon>
        <taxon>Pseudomonadota</taxon>
        <taxon>Gammaproteobacteria</taxon>
        <taxon>Vibrionales</taxon>
        <taxon>Vibrionaceae</taxon>
        <taxon>Vibrio</taxon>
    </lineage>
</organism>
<keyword evidence="1" id="KW-1133">Transmembrane helix</keyword>
<dbReference type="Gene3D" id="3.40.50.300">
    <property type="entry name" value="P-loop containing nucleotide triphosphate hydrolases"/>
    <property type="match status" value="2"/>
</dbReference>
<dbReference type="EMBL" id="VIOS01000144">
    <property type="protein sequence ID" value="TQP08471.1"/>
    <property type="molecule type" value="Genomic_DNA"/>
</dbReference>
<evidence type="ECO:0008006" key="4">
    <source>
        <dbReference type="Google" id="ProtNLM"/>
    </source>
</evidence>
<dbReference type="RefSeq" id="WP_142728477.1">
    <property type="nucleotide sequence ID" value="NZ_JACWKT010000010.1"/>
</dbReference>
<evidence type="ECO:0000256" key="1">
    <source>
        <dbReference type="SAM" id="Phobius"/>
    </source>
</evidence>
<dbReference type="InterPro" id="IPR027417">
    <property type="entry name" value="P-loop_NTPase"/>
</dbReference>